<keyword evidence="2" id="KW-1185">Reference proteome</keyword>
<gene>
    <name evidence="1" type="ORF">AMTR_s00114p00084480</name>
</gene>
<dbReference type="AlphaFoldDB" id="W1NPV1"/>
<dbReference type="Gramene" id="ERM98911">
    <property type="protein sequence ID" value="ERM98911"/>
    <property type="gene ID" value="AMTR_s00114p00084480"/>
</dbReference>
<dbReference type="EMBL" id="KI395136">
    <property type="protein sequence ID" value="ERM98911.1"/>
    <property type="molecule type" value="Genomic_DNA"/>
</dbReference>
<dbReference type="HOGENOM" id="CLU_1962556_0_0_1"/>
<dbReference type="Proteomes" id="UP000017836">
    <property type="component" value="Unassembled WGS sequence"/>
</dbReference>
<organism evidence="1 2">
    <name type="scientific">Amborella trichopoda</name>
    <dbReference type="NCBI Taxonomy" id="13333"/>
    <lineage>
        <taxon>Eukaryota</taxon>
        <taxon>Viridiplantae</taxon>
        <taxon>Streptophyta</taxon>
        <taxon>Embryophyta</taxon>
        <taxon>Tracheophyta</taxon>
        <taxon>Spermatophyta</taxon>
        <taxon>Magnoliopsida</taxon>
        <taxon>Amborellales</taxon>
        <taxon>Amborellaceae</taxon>
        <taxon>Amborella</taxon>
    </lineage>
</organism>
<evidence type="ECO:0000313" key="1">
    <source>
        <dbReference type="EMBL" id="ERM98911.1"/>
    </source>
</evidence>
<proteinExistence type="predicted"/>
<accession>W1NPV1</accession>
<evidence type="ECO:0000313" key="2">
    <source>
        <dbReference type="Proteomes" id="UP000017836"/>
    </source>
</evidence>
<protein>
    <submittedName>
        <fullName evidence="1">Uncharacterized protein</fullName>
    </submittedName>
</protein>
<name>W1NPV1_AMBTC</name>
<sequence>MRRVFTGKGEKGGKAFFPARACRQEWQGENQGFGNFDGHGGRRCVAEVFSTTVSGFLVRWLIGEPKGHNHGHWATEGSWMPMQRVAAHAGVVHKKRRVTHLKGVMHIIRGILCASSVVYPWQEACSWQ</sequence>
<reference evidence="2" key="1">
    <citation type="journal article" date="2013" name="Science">
        <title>The Amborella genome and the evolution of flowering plants.</title>
        <authorList>
            <consortium name="Amborella Genome Project"/>
        </authorList>
    </citation>
    <scope>NUCLEOTIDE SEQUENCE [LARGE SCALE GENOMIC DNA]</scope>
</reference>